<dbReference type="GO" id="GO:0006020">
    <property type="term" value="P:inositol metabolic process"/>
    <property type="evidence" value="ECO:0007669"/>
    <property type="project" value="TreeGrafter"/>
</dbReference>
<keyword evidence="4 7" id="KW-0378">Hydrolase</keyword>
<dbReference type="PRINTS" id="PR00377">
    <property type="entry name" value="IMPHPHTASES"/>
</dbReference>
<evidence type="ECO:0000256" key="7">
    <source>
        <dbReference type="RuleBase" id="RU364068"/>
    </source>
</evidence>
<comment type="catalytic activity">
    <reaction evidence="1 7">
        <text>a myo-inositol phosphate + H2O = myo-inositol + phosphate</text>
        <dbReference type="Rhea" id="RHEA:24056"/>
        <dbReference type="ChEBI" id="CHEBI:15377"/>
        <dbReference type="ChEBI" id="CHEBI:17268"/>
        <dbReference type="ChEBI" id="CHEBI:43474"/>
        <dbReference type="ChEBI" id="CHEBI:84139"/>
        <dbReference type="EC" id="3.1.3.25"/>
    </reaction>
</comment>
<feature type="binding site" evidence="6">
    <location>
        <position position="83"/>
    </location>
    <ligand>
        <name>Mg(2+)</name>
        <dbReference type="ChEBI" id="CHEBI:18420"/>
        <label>1</label>
        <note>catalytic</note>
    </ligand>
</feature>
<dbReference type="InterPro" id="IPR000760">
    <property type="entry name" value="Inositol_monophosphatase-like"/>
</dbReference>
<feature type="binding site" evidence="6">
    <location>
        <position position="80"/>
    </location>
    <ligand>
        <name>Mg(2+)</name>
        <dbReference type="ChEBI" id="CHEBI:18420"/>
        <label>1</label>
        <note>catalytic</note>
    </ligand>
</feature>
<feature type="binding site" evidence="6">
    <location>
        <position position="64"/>
    </location>
    <ligand>
        <name>Mg(2+)</name>
        <dbReference type="ChEBI" id="CHEBI:18420"/>
        <label>1</label>
        <note>catalytic</note>
    </ligand>
</feature>
<comment type="cofactor">
    <cofactor evidence="2 6 7">
        <name>Mg(2+)</name>
        <dbReference type="ChEBI" id="CHEBI:18420"/>
    </cofactor>
</comment>
<dbReference type="InterPro" id="IPR033942">
    <property type="entry name" value="IMPase"/>
</dbReference>
<dbReference type="Proteomes" id="UP000183868">
    <property type="component" value="Chromosome"/>
</dbReference>
<dbReference type="KEGG" id="caby:Cabys_4009"/>
<dbReference type="STRING" id="880073.Cabys_4009"/>
<protein>
    <recommendedName>
        <fullName evidence="7">Inositol-1-monophosphatase</fullName>
        <ecNumber evidence="7">3.1.3.25</ecNumber>
    </recommendedName>
</protein>
<dbReference type="GO" id="GO:0007165">
    <property type="term" value="P:signal transduction"/>
    <property type="evidence" value="ECO:0007669"/>
    <property type="project" value="TreeGrafter"/>
</dbReference>
<dbReference type="GO" id="GO:0008934">
    <property type="term" value="F:inositol monophosphate 1-phosphatase activity"/>
    <property type="evidence" value="ECO:0007669"/>
    <property type="project" value="InterPro"/>
</dbReference>
<dbReference type="SUPFAM" id="SSF56655">
    <property type="entry name" value="Carbohydrate phosphatase"/>
    <property type="match status" value="1"/>
</dbReference>
<dbReference type="GO" id="GO:0046872">
    <property type="term" value="F:metal ion binding"/>
    <property type="evidence" value="ECO:0007669"/>
    <property type="project" value="UniProtKB-KW"/>
</dbReference>
<dbReference type="eggNOG" id="COG0483">
    <property type="taxonomic scope" value="Bacteria"/>
</dbReference>
<dbReference type="PROSITE" id="PS00630">
    <property type="entry name" value="IMP_2"/>
    <property type="match status" value="1"/>
</dbReference>
<dbReference type="GO" id="GO:0046854">
    <property type="term" value="P:phosphatidylinositol phosphate biosynthetic process"/>
    <property type="evidence" value="ECO:0007669"/>
    <property type="project" value="InterPro"/>
</dbReference>
<dbReference type="EC" id="3.1.3.25" evidence="7"/>
<dbReference type="RefSeq" id="WP_006927781.1">
    <property type="nucleotide sequence ID" value="NZ_CM001402.1"/>
</dbReference>
<dbReference type="OrthoDB" id="9772456at2"/>
<name>H1XWG8_CALAY</name>
<dbReference type="PANTHER" id="PTHR20854:SF4">
    <property type="entry name" value="INOSITOL-1-MONOPHOSPHATASE-RELATED"/>
    <property type="match status" value="1"/>
</dbReference>
<gene>
    <name evidence="8" type="ORF">Cabys_4009</name>
    <name evidence="9" type="ORF">Calab_1122</name>
</gene>
<evidence type="ECO:0000256" key="2">
    <source>
        <dbReference type="ARBA" id="ARBA00001946"/>
    </source>
</evidence>
<dbReference type="Gene3D" id="3.30.540.10">
    <property type="entry name" value="Fructose-1,6-Bisphosphatase, subunit A, domain 1"/>
    <property type="match status" value="1"/>
</dbReference>
<dbReference type="Gene3D" id="3.40.190.80">
    <property type="match status" value="1"/>
</dbReference>
<dbReference type="EMBL" id="CM001402">
    <property type="protein sequence ID" value="EHO40750.1"/>
    <property type="molecule type" value="Genomic_DNA"/>
</dbReference>
<dbReference type="InterPro" id="IPR022337">
    <property type="entry name" value="Inositol_monophosphatase_SuhB"/>
</dbReference>
<reference evidence="9 10" key="1">
    <citation type="submission" date="2011-09" db="EMBL/GenBank/DDBJ databases">
        <title>The permanent draft genome of Caldithrix abyssi DSM 13497.</title>
        <authorList>
            <consortium name="US DOE Joint Genome Institute (JGI-PGF)"/>
            <person name="Lucas S."/>
            <person name="Han J."/>
            <person name="Lapidus A."/>
            <person name="Bruce D."/>
            <person name="Goodwin L."/>
            <person name="Pitluck S."/>
            <person name="Peters L."/>
            <person name="Kyrpides N."/>
            <person name="Mavromatis K."/>
            <person name="Ivanova N."/>
            <person name="Mikhailova N."/>
            <person name="Chertkov O."/>
            <person name="Detter J.C."/>
            <person name="Tapia R."/>
            <person name="Han C."/>
            <person name="Land M."/>
            <person name="Hauser L."/>
            <person name="Markowitz V."/>
            <person name="Cheng J.-F."/>
            <person name="Hugenholtz P."/>
            <person name="Woyke T."/>
            <person name="Wu D."/>
            <person name="Spring S."/>
            <person name="Brambilla E."/>
            <person name="Klenk H.-P."/>
            <person name="Eisen J.A."/>
        </authorList>
    </citation>
    <scope>NUCLEOTIDE SEQUENCE [LARGE SCALE GENOMIC DNA]</scope>
    <source>
        <strain evidence="9 10">DSM 13497</strain>
    </source>
</reference>
<dbReference type="AlphaFoldDB" id="H1XWG8"/>
<comment type="similarity">
    <text evidence="7">Belongs to the inositol monophosphatase superfamily.</text>
</comment>
<sequence length="265" mass="29943">MIEVAKQAASAAGEILLEHFRKIPQQAIRRKQRNDFLSFVDEQSEQTILKTIRKAYPQHAFLAEEVGGSAHEDDYLWIIDPLDGTTNFLQGIPIFAISIALLFKGRPVAGVIYDPLHREMFWAEKGKGAFLNDAPISVSKKNKLDESFIATGFPFKAKHFLNDYLAVFKDIFTDCIGKRRMGAAAIDLAYVAAGRFDGFWELGLSPWDQAAGWIIIEEAGGKVTDFWGSEDFLYARYTLATNGLIHEQMIDKINKHFKEFKPVYS</sequence>
<dbReference type="PRINTS" id="PR01959">
    <property type="entry name" value="SBIMPHPHTASE"/>
</dbReference>
<keyword evidence="5 6" id="KW-0460">Magnesium</keyword>
<evidence type="ECO:0000256" key="6">
    <source>
        <dbReference type="PIRSR" id="PIRSR600760-2"/>
    </source>
</evidence>
<keyword evidence="10" id="KW-1185">Reference proteome</keyword>
<dbReference type="CDD" id="cd01639">
    <property type="entry name" value="IMPase"/>
    <property type="match status" value="1"/>
</dbReference>
<proteinExistence type="inferred from homology"/>
<dbReference type="Pfam" id="PF00459">
    <property type="entry name" value="Inositol_P"/>
    <property type="match status" value="1"/>
</dbReference>
<evidence type="ECO:0000313" key="8">
    <source>
        <dbReference type="EMBL" id="APF20754.1"/>
    </source>
</evidence>
<keyword evidence="3 6" id="KW-0479">Metal-binding</keyword>
<evidence type="ECO:0000256" key="5">
    <source>
        <dbReference type="ARBA" id="ARBA00022842"/>
    </source>
</evidence>
<organism evidence="9 10">
    <name type="scientific">Caldithrix abyssi DSM 13497</name>
    <dbReference type="NCBI Taxonomy" id="880073"/>
    <lineage>
        <taxon>Bacteria</taxon>
        <taxon>Pseudomonadati</taxon>
        <taxon>Calditrichota</taxon>
        <taxon>Calditrichia</taxon>
        <taxon>Calditrichales</taxon>
        <taxon>Calditrichaceae</taxon>
        <taxon>Caldithrix</taxon>
    </lineage>
</organism>
<reference evidence="8 11" key="2">
    <citation type="submission" date="2016-11" db="EMBL/GenBank/DDBJ databases">
        <title>Genomic analysis of Caldithrix abyssi and proposal of a novel bacterial phylum Caldithrichaeota.</title>
        <authorList>
            <person name="Kublanov I."/>
            <person name="Sigalova O."/>
            <person name="Gavrilov S."/>
            <person name="Lebedinsky A."/>
            <person name="Ivanova N."/>
            <person name="Daum C."/>
            <person name="Reddy T."/>
            <person name="Klenk H.P."/>
            <person name="Goker M."/>
            <person name="Reva O."/>
            <person name="Miroshnichenko M."/>
            <person name="Kyprides N."/>
            <person name="Woyke T."/>
            <person name="Gelfand M."/>
        </authorList>
    </citation>
    <scope>NUCLEOTIDE SEQUENCE [LARGE SCALE GENOMIC DNA]</scope>
    <source>
        <strain evidence="8 11">LF13</strain>
    </source>
</reference>
<feature type="binding site" evidence="6">
    <location>
        <position position="82"/>
    </location>
    <ligand>
        <name>Mg(2+)</name>
        <dbReference type="ChEBI" id="CHEBI:18420"/>
        <label>1</label>
        <note>catalytic</note>
    </ligand>
</feature>
<dbReference type="PANTHER" id="PTHR20854">
    <property type="entry name" value="INOSITOL MONOPHOSPHATASE"/>
    <property type="match status" value="1"/>
</dbReference>
<evidence type="ECO:0000313" key="10">
    <source>
        <dbReference type="Proteomes" id="UP000004671"/>
    </source>
</evidence>
<dbReference type="InterPro" id="IPR020550">
    <property type="entry name" value="Inositol_monophosphatase_CS"/>
</dbReference>
<evidence type="ECO:0000256" key="4">
    <source>
        <dbReference type="ARBA" id="ARBA00022801"/>
    </source>
</evidence>
<accession>H1XWG8</accession>
<evidence type="ECO:0000256" key="3">
    <source>
        <dbReference type="ARBA" id="ARBA00022723"/>
    </source>
</evidence>
<feature type="binding site" evidence="6">
    <location>
        <position position="208"/>
    </location>
    <ligand>
        <name>Mg(2+)</name>
        <dbReference type="ChEBI" id="CHEBI:18420"/>
        <label>1</label>
        <note>catalytic</note>
    </ligand>
</feature>
<dbReference type="EMBL" id="CP018099">
    <property type="protein sequence ID" value="APF20754.1"/>
    <property type="molecule type" value="Genomic_DNA"/>
</dbReference>
<dbReference type="InParanoid" id="H1XWG8"/>
<dbReference type="PaxDb" id="880073-Calab_1122"/>
<evidence type="ECO:0000256" key="1">
    <source>
        <dbReference type="ARBA" id="ARBA00001033"/>
    </source>
</evidence>
<dbReference type="HOGENOM" id="CLU_044118_0_4_0"/>
<evidence type="ECO:0000313" key="9">
    <source>
        <dbReference type="EMBL" id="EHO40750.1"/>
    </source>
</evidence>
<dbReference type="FunCoup" id="H1XWG8">
    <property type="interactions" value="471"/>
</dbReference>
<dbReference type="Proteomes" id="UP000004671">
    <property type="component" value="Chromosome"/>
</dbReference>
<dbReference type="FunFam" id="3.30.540.10:FF:000003">
    <property type="entry name" value="Inositol-1-monophosphatase"/>
    <property type="match status" value="1"/>
</dbReference>
<evidence type="ECO:0000313" key="11">
    <source>
        <dbReference type="Proteomes" id="UP000183868"/>
    </source>
</evidence>